<keyword evidence="1" id="KW-0472">Membrane</keyword>
<keyword evidence="1" id="KW-0812">Transmembrane</keyword>
<evidence type="ECO:0000313" key="3">
    <source>
        <dbReference type="Proteomes" id="UP000681414"/>
    </source>
</evidence>
<evidence type="ECO:0000313" key="2">
    <source>
        <dbReference type="EMBL" id="MBS4197918.1"/>
    </source>
</evidence>
<dbReference type="RefSeq" id="WP_213127149.1">
    <property type="nucleotide sequence ID" value="NZ_JAGYPG010000006.1"/>
</dbReference>
<name>A0A942THY7_9BACI</name>
<organism evidence="2 3">
    <name type="scientific">Lederbergia citri</name>
    <dbReference type="NCBI Taxonomy" id="2833580"/>
    <lineage>
        <taxon>Bacteria</taxon>
        <taxon>Bacillati</taxon>
        <taxon>Bacillota</taxon>
        <taxon>Bacilli</taxon>
        <taxon>Bacillales</taxon>
        <taxon>Bacillaceae</taxon>
        <taxon>Lederbergia</taxon>
    </lineage>
</organism>
<protein>
    <submittedName>
        <fullName evidence="2">Uncharacterized protein</fullName>
    </submittedName>
</protein>
<dbReference type="EMBL" id="JAGYPG010000006">
    <property type="protein sequence ID" value="MBS4197918.1"/>
    <property type="molecule type" value="Genomic_DNA"/>
</dbReference>
<sequence>MTLSKINRIFAVFGIIGFFFIISSFIGAVSKGDNPVTFISFISILAWVFLMFGVLAVYLSQMENMRVLGFISTIIFIFAMTWTIGSIAVHEFAFPFIYDIDPSMDLSKVTESELPSPIWEAEVTSSILFIAGSGLYGLTIMLFSKTARWPGVLLLIVSAASILKYVSEELALISYLGYPIAVSWMCVKLLKTGTPKQTNVT</sequence>
<feature type="transmembrane region" description="Helical" evidence="1">
    <location>
        <begin position="36"/>
        <end position="60"/>
    </location>
</feature>
<feature type="transmembrane region" description="Helical" evidence="1">
    <location>
        <begin position="9"/>
        <end position="30"/>
    </location>
</feature>
<keyword evidence="3" id="KW-1185">Reference proteome</keyword>
<proteinExistence type="predicted"/>
<comment type="caution">
    <text evidence="2">The sequence shown here is derived from an EMBL/GenBank/DDBJ whole genome shotgun (WGS) entry which is preliminary data.</text>
</comment>
<keyword evidence="1" id="KW-1133">Transmembrane helix</keyword>
<feature type="transmembrane region" description="Helical" evidence="1">
    <location>
        <begin position="67"/>
        <end position="89"/>
    </location>
</feature>
<accession>A0A942THY7</accession>
<feature type="transmembrane region" description="Helical" evidence="1">
    <location>
        <begin position="149"/>
        <end position="166"/>
    </location>
</feature>
<evidence type="ECO:0000256" key="1">
    <source>
        <dbReference type="SAM" id="Phobius"/>
    </source>
</evidence>
<gene>
    <name evidence="2" type="ORF">KHA97_23040</name>
</gene>
<feature type="transmembrane region" description="Helical" evidence="1">
    <location>
        <begin position="123"/>
        <end position="142"/>
    </location>
</feature>
<reference evidence="2 3" key="1">
    <citation type="submission" date="2021-05" db="EMBL/GenBank/DDBJ databases">
        <title>Novel Bacillus species.</title>
        <authorList>
            <person name="Liu G."/>
        </authorList>
    </citation>
    <scope>NUCLEOTIDE SEQUENCE [LARGE SCALE GENOMIC DNA]</scope>
    <source>
        <strain evidence="3">FJAT-49780</strain>
    </source>
</reference>
<dbReference type="AlphaFoldDB" id="A0A942THY7"/>
<dbReference type="Proteomes" id="UP000681414">
    <property type="component" value="Unassembled WGS sequence"/>
</dbReference>